<feature type="domain" description="ATPase F1/V1/A1 complex alpha/beta subunit nucleotide-binding" evidence="16">
    <location>
        <begin position="169"/>
        <end position="403"/>
    </location>
</feature>
<dbReference type="GO" id="GO:0005739">
    <property type="term" value="C:mitochondrion"/>
    <property type="evidence" value="ECO:0007669"/>
    <property type="project" value="UniProtKB-SubCell"/>
</dbReference>
<dbReference type="GeneID" id="38573519"/>
<dbReference type="Gene3D" id="3.40.50.300">
    <property type="entry name" value="P-loop containing nucleotide triphosphate hydrolases"/>
    <property type="match status" value="1"/>
</dbReference>
<keyword evidence="5 12" id="KW-0375">Hydrogen ion transport</keyword>
<dbReference type="NCBIfam" id="TIGR00962">
    <property type="entry name" value="atpA"/>
    <property type="match status" value="1"/>
</dbReference>
<keyword evidence="13 19" id="KW-0496">Mitochondrion</keyword>
<evidence type="ECO:0000256" key="9">
    <source>
        <dbReference type="ARBA" id="ARBA00023136"/>
    </source>
</evidence>
<evidence type="ECO:0000259" key="16">
    <source>
        <dbReference type="Pfam" id="PF00006"/>
    </source>
</evidence>
<dbReference type="InterPro" id="IPR038376">
    <property type="entry name" value="ATP_synth_asu_C_sf"/>
</dbReference>
<keyword evidence="4 14" id="KW-0547">Nucleotide-binding</keyword>
<dbReference type="InterPro" id="IPR036121">
    <property type="entry name" value="ATPase_F1/V1/A1_a/bsu_N_sf"/>
</dbReference>
<evidence type="ECO:0000256" key="8">
    <source>
        <dbReference type="ARBA" id="ARBA00023065"/>
    </source>
</evidence>
<reference evidence="19" key="1">
    <citation type="journal article" date="2018" name="Mitochondrial DNA Part B Resour">
        <title>Mitogenome analysis of a green tide forming Ulva from California, USA confirms its identity as Ulva expansa (Ulvaceae, Chlorophyta).</title>
        <authorList>
            <person name="Hughey J.R."/>
            <person name="Miller K.A."/>
            <person name="Gabrielson P.W."/>
        </authorList>
    </citation>
    <scope>NUCLEOTIDE SEQUENCE</scope>
</reference>
<evidence type="ECO:0000313" key="19">
    <source>
        <dbReference type="EMBL" id="AYP41043.1"/>
    </source>
</evidence>
<geneLocation type="mitochondrion" evidence="19"/>
<dbReference type="SUPFAM" id="SSF47917">
    <property type="entry name" value="C-terminal domain of alpha and beta subunits of F1 ATP synthase"/>
    <property type="match status" value="1"/>
</dbReference>
<dbReference type="SUPFAM" id="SSF52540">
    <property type="entry name" value="P-loop containing nucleoside triphosphate hydrolases"/>
    <property type="match status" value="1"/>
</dbReference>
<comment type="similarity">
    <text evidence="2 12">Belongs to the ATPase alpha/beta chains family.</text>
</comment>
<dbReference type="PROSITE" id="PS00152">
    <property type="entry name" value="ATPASE_ALPHA_BETA"/>
    <property type="match status" value="1"/>
</dbReference>
<dbReference type="Pfam" id="PF02874">
    <property type="entry name" value="ATP-synt_ab_N"/>
    <property type="match status" value="1"/>
</dbReference>
<evidence type="ECO:0000256" key="2">
    <source>
        <dbReference type="ARBA" id="ARBA00008936"/>
    </source>
</evidence>
<evidence type="ECO:0000256" key="1">
    <source>
        <dbReference type="ARBA" id="ARBA00004370"/>
    </source>
</evidence>
<dbReference type="EMBL" id="MH730971">
    <property type="protein sequence ID" value="AYP41043.1"/>
    <property type="molecule type" value="Genomic_DNA"/>
</dbReference>
<dbReference type="CDD" id="cd18116">
    <property type="entry name" value="ATP-synt_F1_alpha_N"/>
    <property type="match status" value="1"/>
</dbReference>
<evidence type="ECO:0000256" key="15">
    <source>
        <dbReference type="RuleBase" id="RU004287"/>
    </source>
</evidence>
<keyword evidence="7" id="KW-1278">Translocase</keyword>
<dbReference type="CDD" id="cd18113">
    <property type="entry name" value="ATP-synt_F1_alpha_C"/>
    <property type="match status" value="1"/>
</dbReference>
<dbReference type="InterPro" id="IPR027417">
    <property type="entry name" value="P-loop_NTPase"/>
</dbReference>
<dbReference type="GO" id="GO:0005524">
    <property type="term" value="F:ATP binding"/>
    <property type="evidence" value="ECO:0007669"/>
    <property type="project" value="UniProtKB-KW"/>
</dbReference>
<evidence type="ECO:0000256" key="4">
    <source>
        <dbReference type="ARBA" id="ARBA00022741"/>
    </source>
</evidence>
<comment type="function">
    <text evidence="14">Produces ATP from ADP in the presence of a proton gradient across the membrane.</text>
</comment>
<dbReference type="Pfam" id="PF00306">
    <property type="entry name" value="ATP-synt_ab_C"/>
    <property type="match status" value="1"/>
</dbReference>
<keyword evidence="3 12" id="KW-0813">Transport</keyword>
<dbReference type="GO" id="GO:0046933">
    <property type="term" value="F:proton-transporting ATP synthase activity, rotational mechanism"/>
    <property type="evidence" value="ECO:0007669"/>
    <property type="project" value="InterPro"/>
</dbReference>
<keyword evidence="9" id="KW-0472">Membrane</keyword>
<dbReference type="RefSeq" id="YP_009546843.1">
    <property type="nucleotide sequence ID" value="NC_040163.1"/>
</dbReference>
<protein>
    <recommendedName>
        <fullName evidence="14">ATP synthase subunit alpha</fullName>
    </recommendedName>
</protein>
<dbReference type="CDD" id="cd01132">
    <property type="entry name" value="F1-ATPase_alpha_CD"/>
    <property type="match status" value="1"/>
</dbReference>
<keyword evidence="8 12" id="KW-0406">Ion transport</keyword>
<evidence type="ECO:0000256" key="7">
    <source>
        <dbReference type="ARBA" id="ARBA00022967"/>
    </source>
</evidence>
<keyword evidence="10 14" id="KW-0139">CF(1)</keyword>
<dbReference type="InterPro" id="IPR004100">
    <property type="entry name" value="ATPase_F1/V1/A1_a/bsu_N"/>
</dbReference>
<dbReference type="InterPro" id="IPR033732">
    <property type="entry name" value="ATP_synth_F1_a_nt-bd_dom"/>
</dbReference>
<proteinExistence type="inferred from homology"/>
<dbReference type="NCBIfam" id="NF009884">
    <property type="entry name" value="PRK13343.1"/>
    <property type="match status" value="1"/>
</dbReference>
<dbReference type="InterPro" id="IPR023366">
    <property type="entry name" value="ATP_synth_asu-like_sf"/>
</dbReference>
<organism evidence="19">
    <name type="scientific">Ulva expansa</name>
    <dbReference type="NCBI Taxonomy" id="2293988"/>
    <lineage>
        <taxon>Eukaryota</taxon>
        <taxon>Viridiplantae</taxon>
        <taxon>Chlorophyta</taxon>
        <taxon>core chlorophytes</taxon>
        <taxon>Ulvophyceae</taxon>
        <taxon>OUU clade</taxon>
        <taxon>Ulvales</taxon>
        <taxon>Ulvaceae</taxon>
        <taxon>Ulva</taxon>
    </lineage>
</organism>
<comment type="subcellular location">
    <subcellularLocation>
        <location evidence="1">Membrane</location>
    </subcellularLocation>
    <subcellularLocation>
        <location evidence="13">Mitochondrion</location>
    </subcellularLocation>
</comment>
<evidence type="ECO:0000256" key="10">
    <source>
        <dbReference type="ARBA" id="ARBA00023196"/>
    </source>
</evidence>
<evidence type="ECO:0000256" key="14">
    <source>
        <dbReference type="RuleBase" id="RU003551"/>
    </source>
</evidence>
<dbReference type="InterPro" id="IPR000194">
    <property type="entry name" value="ATPase_F1/V1/A1_a/bsu_nucl-bd"/>
</dbReference>
<dbReference type="InterPro" id="IPR020003">
    <property type="entry name" value="ATPase_a/bsu_AS"/>
</dbReference>
<evidence type="ECO:0000256" key="12">
    <source>
        <dbReference type="RuleBase" id="RU000339"/>
    </source>
</evidence>
<name>A0A3G2ZMP7_9CHLO</name>
<dbReference type="GO" id="GO:0043531">
    <property type="term" value="F:ADP binding"/>
    <property type="evidence" value="ECO:0007669"/>
    <property type="project" value="TreeGrafter"/>
</dbReference>
<dbReference type="HAMAP" id="MF_01346">
    <property type="entry name" value="ATP_synth_alpha_bact"/>
    <property type="match status" value="1"/>
</dbReference>
<evidence type="ECO:0000256" key="11">
    <source>
        <dbReference type="ARBA" id="ARBA00023310"/>
    </source>
</evidence>
<dbReference type="Gene3D" id="2.40.30.20">
    <property type="match status" value="1"/>
</dbReference>
<dbReference type="InterPro" id="IPR000793">
    <property type="entry name" value="ATP_synth_asu_C"/>
</dbReference>
<dbReference type="Pfam" id="PF00006">
    <property type="entry name" value="ATP-synt_ab"/>
    <property type="match status" value="1"/>
</dbReference>
<evidence type="ECO:0000259" key="17">
    <source>
        <dbReference type="Pfam" id="PF00306"/>
    </source>
</evidence>
<evidence type="ECO:0000256" key="13">
    <source>
        <dbReference type="RuleBase" id="RU000342"/>
    </source>
</evidence>
<sequence length="542" mass="59216">MTNTLKKKLRQNPAFSTKKRNAVPSGLKTLLRRFKKLKFEYVECGRIDSIADGIARVYGLDGVQAGELLEFLPKSGEVIRGMALNLEKQFVGAVLFGNDAALKEGDFSRRTKSIISVPAGLFLRGRVLDPLGQPLDNKGALPATKQELIERKAPGIQLRARIDSPMATGIRAVDSLVPIGNGQRELIIGDRQTGKTAIAVDTMIHQTTLRQLEADYVSSKTVSSCIGAEKAGSTCVYVAIGQKRSSVAQLAKKLEEVNAMPWTVIIAATASDSAPLQFLAPYAGCTIAEYFRDIGEPTVIIYDDLSKQAVAYRQLSLLLRRPPGREAYPGDVFYCHSRLLERAANMGKGYSLTALPIIETQAGDLSAYIPTNVISITDGQCALEADLFFKGIRPAINVGLSVSRVGSAAQIKAMKKVAGQLKLLLAQYRENAAFAQFASDLDASTKKVLERGERLTQILKQDQFATTSTPIQVVMLYAGSKGYLDILSLDQINQFMTLVVNDLTTYSWPFVETIIATKDFDSDAESSMQEYITDMVNYIQSN</sequence>
<keyword evidence="11 14" id="KW-0066">ATP synthesis</keyword>
<dbReference type="PANTHER" id="PTHR48082">
    <property type="entry name" value="ATP SYNTHASE SUBUNIT ALPHA, MITOCHONDRIAL"/>
    <property type="match status" value="1"/>
</dbReference>
<dbReference type="SUPFAM" id="SSF50615">
    <property type="entry name" value="N-terminal domain of alpha and beta subunits of F1 ATP synthase"/>
    <property type="match status" value="1"/>
</dbReference>
<dbReference type="FunFam" id="3.40.50.300:FF:000002">
    <property type="entry name" value="ATP synthase subunit alpha"/>
    <property type="match status" value="1"/>
</dbReference>
<dbReference type="Gene3D" id="1.20.150.20">
    <property type="entry name" value="ATP synthase alpha/beta chain, C-terminal domain"/>
    <property type="match status" value="1"/>
</dbReference>
<feature type="domain" description="ATPase F1/V1/A1 complex alpha/beta subunit N-terminal" evidence="18">
    <location>
        <begin position="49"/>
        <end position="108"/>
    </location>
</feature>
<dbReference type="PANTHER" id="PTHR48082:SF2">
    <property type="entry name" value="ATP SYNTHASE SUBUNIT ALPHA, MITOCHONDRIAL"/>
    <property type="match status" value="1"/>
</dbReference>
<dbReference type="FunFam" id="1.20.150.20:FF:000001">
    <property type="entry name" value="ATP synthase subunit alpha"/>
    <property type="match status" value="1"/>
</dbReference>
<feature type="domain" description="ATP synthase alpha subunit C-terminal" evidence="17">
    <location>
        <begin position="410"/>
        <end position="534"/>
    </location>
</feature>
<evidence type="ECO:0000259" key="18">
    <source>
        <dbReference type="Pfam" id="PF02874"/>
    </source>
</evidence>
<dbReference type="GO" id="GO:0045259">
    <property type="term" value="C:proton-transporting ATP synthase complex"/>
    <property type="evidence" value="ECO:0007669"/>
    <property type="project" value="UniProtKB-KW"/>
</dbReference>
<gene>
    <name evidence="19" type="primary">atp1</name>
</gene>
<comment type="subunit">
    <text evidence="15">F-type ATPases have 2 components, CF(1) - the catalytic core - and CF(0) - the membrane proton channel. CF(1) has five subunits: alpha(3), beta(3), gamma(1), delta(1), epsilon(1). CF(0) has three main subunits: a, b and c.</text>
</comment>
<evidence type="ECO:0000256" key="3">
    <source>
        <dbReference type="ARBA" id="ARBA00022448"/>
    </source>
</evidence>
<dbReference type="AlphaFoldDB" id="A0A3G2ZMP7"/>
<evidence type="ECO:0000256" key="5">
    <source>
        <dbReference type="ARBA" id="ARBA00022781"/>
    </source>
</evidence>
<dbReference type="InterPro" id="IPR005294">
    <property type="entry name" value="ATP_synth_F1_asu"/>
</dbReference>
<evidence type="ECO:0000256" key="6">
    <source>
        <dbReference type="ARBA" id="ARBA00022840"/>
    </source>
</evidence>
<keyword evidence="6 14" id="KW-0067">ATP-binding</keyword>
<accession>A0A3G2ZMP7</accession>